<dbReference type="EMBL" id="JALJOV010000516">
    <property type="protein sequence ID" value="KAK9863106.1"/>
    <property type="molecule type" value="Genomic_DNA"/>
</dbReference>
<accession>A0AAW1T288</accession>
<dbReference type="SMART" id="SM00753">
    <property type="entry name" value="PAM"/>
    <property type="match status" value="1"/>
</dbReference>
<dbReference type="Gene3D" id="1.10.10.10">
    <property type="entry name" value="Winged helix-like DNA-binding domain superfamily/Winged helix DNA-binding domain"/>
    <property type="match status" value="1"/>
</dbReference>
<dbReference type="PANTHER" id="PTHR12732">
    <property type="entry name" value="UNCHARACTERIZED PROTEASOME COMPONENT REGION PCI-CONTAINING"/>
    <property type="match status" value="1"/>
</dbReference>
<dbReference type="AlphaFoldDB" id="A0AAW1T288"/>
<evidence type="ECO:0000313" key="2">
    <source>
        <dbReference type="EMBL" id="KAK9863106.1"/>
    </source>
</evidence>
<protein>
    <recommendedName>
        <fullName evidence="1">PCI domain-containing protein</fullName>
    </recommendedName>
</protein>
<reference evidence="2 3" key="1">
    <citation type="journal article" date="2024" name="Nat. Commun.">
        <title>Phylogenomics reveals the evolutionary origins of lichenization in chlorophyte algae.</title>
        <authorList>
            <person name="Puginier C."/>
            <person name="Libourel C."/>
            <person name="Otte J."/>
            <person name="Skaloud P."/>
            <person name="Haon M."/>
            <person name="Grisel S."/>
            <person name="Petersen M."/>
            <person name="Berrin J.G."/>
            <person name="Delaux P.M."/>
            <person name="Dal Grande F."/>
            <person name="Keller J."/>
        </authorList>
    </citation>
    <scope>NUCLEOTIDE SEQUENCE [LARGE SCALE GENOMIC DNA]</scope>
    <source>
        <strain evidence="2 3">SAG 2523</strain>
    </source>
</reference>
<organism evidence="2 3">
    <name type="scientific">Apatococcus fuscideae</name>
    <dbReference type="NCBI Taxonomy" id="2026836"/>
    <lineage>
        <taxon>Eukaryota</taxon>
        <taxon>Viridiplantae</taxon>
        <taxon>Chlorophyta</taxon>
        <taxon>core chlorophytes</taxon>
        <taxon>Trebouxiophyceae</taxon>
        <taxon>Chlorellales</taxon>
        <taxon>Chlorellaceae</taxon>
        <taxon>Apatococcus</taxon>
    </lineage>
</organism>
<comment type="caution">
    <text evidence="2">The sequence shown here is derived from an EMBL/GenBank/DDBJ whole genome shotgun (WGS) entry which is preliminary data.</text>
</comment>
<evidence type="ECO:0000259" key="1">
    <source>
        <dbReference type="PROSITE" id="PS50250"/>
    </source>
</evidence>
<proteinExistence type="predicted"/>
<dbReference type="GO" id="GO:0003723">
    <property type="term" value="F:RNA binding"/>
    <property type="evidence" value="ECO:0007669"/>
    <property type="project" value="InterPro"/>
</dbReference>
<dbReference type="PANTHER" id="PTHR12732:SF0">
    <property type="entry name" value="PCI DOMAIN-CONTAINING PROTEIN 2"/>
    <property type="match status" value="1"/>
</dbReference>
<dbReference type="GO" id="GO:0070390">
    <property type="term" value="C:transcription export complex 2"/>
    <property type="evidence" value="ECO:0007669"/>
    <property type="project" value="TreeGrafter"/>
</dbReference>
<dbReference type="InterPro" id="IPR000717">
    <property type="entry name" value="PCI_dom"/>
</dbReference>
<dbReference type="GO" id="GO:0016973">
    <property type="term" value="P:poly(A)+ mRNA export from nucleus"/>
    <property type="evidence" value="ECO:0007669"/>
    <property type="project" value="TreeGrafter"/>
</dbReference>
<dbReference type="InterPro" id="IPR036388">
    <property type="entry name" value="WH-like_DNA-bd_sf"/>
</dbReference>
<dbReference type="Proteomes" id="UP001485043">
    <property type="component" value="Unassembled WGS sequence"/>
</dbReference>
<dbReference type="Pfam" id="PF01399">
    <property type="entry name" value="PCI"/>
    <property type="match status" value="1"/>
</dbReference>
<dbReference type="GO" id="GO:0000973">
    <property type="term" value="P:post-transcriptional tethering of RNA polymerase II gene DNA at nuclear periphery"/>
    <property type="evidence" value="ECO:0007669"/>
    <property type="project" value="TreeGrafter"/>
</dbReference>
<evidence type="ECO:0000313" key="3">
    <source>
        <dbReference type="Proteomes" id="UP001485043"/>
    </source>
</evidence>
<feature type="domain" description="PCI" evidence="1">
    <location>
        <begin position="220"/>
        <end position="410"/>
    </location>
</feature>
<sequence length="423" mass="47609">MAAFSNRFQPLLSAIANHQGDAVANLLKLDNSAHLQAVRSISGTASGTLPESVLRNIHQRTLSQVGQQNNLWAAVLVSHCSCLAALLSGKFDTAFSHFTAYIQPLNEAFRADTEAWMVPVIIQTAENLRLLAYKADEQLLSQQQPQQKMEEAGSHLQKFYGEATRAPNNKDKRKALLALMNTMLKLYFKLNTLRLCKPLIRSLEAPGFPPFESFPKAQRVTQKFYSGRLAIFEDQLAKAEADLEYAFSHCPASAQQNKRLCLYFLVPVRLLAGRLASEAHLQSYGLQIYIPFVQAMKLGSTRQLALALKHHQQELIRQGVYLLLIKLKPIVLRRLFKRCWVIHKQACEAQNSPKAHQYPLSELQKAVRWQDMDLDEDAVECAVANLIHKKYVKGYISHKNQCVVLSKADPFPPITAAQIAQQL</sequence>
<dbReference type="PROSITE" id="PS50250">
    <property type="entry name" value="PCI"/>
    <property type="match status" value="1"/>
</dbReference>
<dbReference type="InterPro" id="IPR045114">
    <property type="entry name" value="Csn12-like"/>
</dbReference>
<keyword evidence="3" id="KW-1185">Reference proteome</keyword>
<dbReference type="GO" id="GO:0003690">
    <property type="term" value="F:double-stranded DNA binding"/>
    <property type="evidence" value="ECO:0007669"/>
    <property type="project" value="InterPro"/>
</dbReference>
<name>A0AAW1T288_9CHLO</name>
<dbReference type="GO" id="GO:0006368">
    <property type="term" value="P:transcription elongation by RNA polymerase II"/>
    <property type="evidence" value="ECO:0007669"/>
    <property type="project" value="TreeGrafter"/>
</dbReference>
<gene>
    <name evidence="2" type="ORF">WJX84_003747</name>
</gene>